<accession>A0ABX7T689</accession>
<dbReference type="InterPro" id="IPR008756">
    <property type="entry name" value="Peptidase_M56"/>
</dbReference>
<dbReference type="Proteomes" id="UP000663923">
    <property type="component" value="Chromosome"/>
</dbReference>
<keyword evidence="2" id="KW-0472">Membrane</keyword>
<evidence type="ECO:0000256" key="2">
    <source>
        <dbReference type="SAM" id="Phobius"/>
    </source>
</evidence>
<dbReference type="CDD" id="cd07341">
    <property type="entry name" value="M56_BlaR1_MecR1_like"/>
    <property type="match status" value="1"/>
</dbReference>
<sequence>MTNWMIDTMVSMTLLMALVLIIRKPVAHFFGAHIAYLLWALPLARLFMPTLTLQAPAPVEAGEAAAAAPILSEIAMVAPTETAAVGALASVDWMMIALVVWLGGAGMLFISKLAAYFQFREDIVSDGRLVGHHGRIKILETAAVGGPLAFGLFKKYIAVPTNFFRDYAPRERELALEHEIAHHESGDLAANFVGLLILSLHWFSPVAWLAWIAFRQDQETACDARILKNNGRDMRAVYGRTIAKSVSGHKLGLASPLNQKNKIKDRLKMLGQSEKSPFRKHMGALMVGAGTVVALPLTATVTYAVEAEAHPHEDGAAFNDIVDSDVIDDRNVSINTGGKNNRVKIRSGSTSVDVGRNGVVVAEKIAGGYKYTVANEDGNFEFQSKRKLKKKEIAKKLRKIGSSVDNKDTAWTPIAPVPPVPPVPPVAPANLDFVAHDKSKGTINITMLSGEKDWAKVRANGNEHVHKIQYNGRTVILRTNRKLSKSEIQEMVKEAEESRLEAEEAAREHAQEVREAKREAQQDRLEAEREVEQALREAAREVRTAAREARNEAREAEREARAEAREAQREAREAQREAREAAREAEQEAREAKSVAARIWDVTQIAFKPNFRAAVTSSSRSKSSKSAKLDCTAMNKEIAFAGQSTMNDRAWASVIGCSDKDRKMTLQITLKKLEKKRAKAVECNSKDVKHLLKIENFDQEIKNLKAQLSMT</sequence>
<dbReference type="PANTHER" id="PTHR34978:SF3">
    <property type="entry name" value="SLR0241 PROTEIN"/>
    <property type="match status" value="1"/>
</dbReference>
<dbReference type="PANTHER" id="PTHR34978">
    <property type="entry name" value="POSSIBLE SENSOR-TRANSDUCER PROTEIN BLAR"/>
    <property type="match status" value="1"/>
</dbReference>
<feature type="transmembrane region" description="Helical" evidence="2">
    <location>
        <begin position="192"/>
        <end position="214"/>
    </location>
</feature>
<evidence type="ECO:0000259" key="3">
    <source>
        <dbReference type="Pfam" id="PF05569"/>
    </source>
</evidence>
<evidence type="ECO:0000313" key="5">
    <source>
        <dbReference type="Proteomes" id="UP000663923"/>
    </source>
</evidence>
<reference evidence="4 5" key="1">
    <citation type="submission" date="2021-03" db="EMBL/GenBank/DDBJ databases">
        <title>Complete genome of Parasphingorhabdus_sp.JHSY0214.</title>
        <authorList>
            <person name="Yoo J.H."/>
            <person name="Bae J.W."/>
        </authorList>
    </citation>
    <scope>NUCLEOTIDE SEQUENCE [LARGE SCALE GENOMIC DNA]</scope>
    <source>
        <strain evidence="4 5">JHSY0214</strain>
    </source>
</reference>
<dbReference type="RefSeq" id="WP_207989363.1">
    <property type="nucleotide sequence ID" value="NZ_CP071794.1"/>
</dbReference>
<gene>
    <name evidence="4" type="ORF">J4G78_06135</name>
</gene>
<dbReference type="EMBL" id="CP071794">
    <property type="protein sequence ID" value="QTD57126.1"/>
    <property type="molecule type" value="Genomic_DNA"/>
</dbReference>
<protein>
    <recommendedName>
        <fullName evidence="3">Peptidase M56 domain-containing protein</fullName>
    </recommendedName>
</protein>
<feature type="transmembrane region" description="Helical" evidence="2">
    <location>
        <begin position="93"/>
        <end position="117"/>
    </location>
</feature>
<keyword evidence="2" id="KW-1133">Transmembrane helix</keyword>
<feature type="region of interest" description="Disordered" evidence="1">
    <location>
        <begin position="546"/>
        <end position="593"/>
    </location>
</feature>
<proteinExistence type="predicted"/>
<dbReference type="Pfam" id="PF05569">
    <property type="entry name" value="Peptidase_M56"/>
    <property type="match status" value="1"/>
</dbReference>
<feature type="domain" description="Peptidase M56" evidence="3">
    <location>
        <begin position="7"/>
        <end position="270"/>
    </location>
</feature>
<keyword evidence="2" id="KW-0812">Transmembrane</keyword>
<feature type="transmembrane region" description="Helical" evidence="2">
    <location>
        <begin position="138"/>
        <end position="157"/>
    </location>
</feature>
<keyword evidence="5" id="KW-1185">Reference proteome</keyword>
<organism evidence="4 5">
    <name type="scientific">Parasphingorhabdus cellanae</name>
    <dbReference type="NCBI Taxonomy" id="2806553"/>
    <lineage>
        <taxon>Bacteria</taxon>
        <taxon>Pseudomonadati</taxon>
        <taxon>Pseudomonadota</taxon>
        <taxon>Alphaproteobacteria</taxon>
        <taxon>Sphingomonadales</taxon>
        <taxon>Sphingomonadaceae</taxon>
        <taxon>Parasphingorhabdus</taxon>
    </lineage>
</organism>
<evidence type="ECO:0000256" key="1">
    <source>
        <dbReference type="SAM" id="MobiDB-lite"/>
    </source>
</evidence>
<feature type="transmembrane region" description="Helical" evidence="2">
    <location>
        <begin position="284"/>
        <end position="305"/>
    </location>
</feature>
<dbReference type="InterPro" id="IPR052173">
    <property type="entry name" value="Beta-lactam_resp_regulator"/>
</dbReference>
<name>A0ABX7T689_9SPHN</name>
<feature type="region of interest" description="Disordered" evidence="1">
    <location>
        <begin position="499"/>
        <end position="530"/>
    </location>
</feature>
<evidence type="ECO:0000313" key="4">
    <source>
        <dbReference type="EMBL" id="QTD57126.1"/>
    </source>
</evidence>